<evidence type="ECO:0000256" key="6">
    <source>
        <dbReference type="ARBA" id="ARBA00022722"/>
    </source>
</evidence>
<dbReference type="InterPro" id="IPR036866">
    <property type="entry name" value="RibonucZ/Hydroxyglut_hydro"/>
</dbReference>
<comment type="similarity">
    <text evidence="3">Belongs to the RNase Z family.</text>
</comment>
<keyword evidence="7" id="KW-0479">Metal-binding</keyword>
<evidence type="ECO:0000256" key="5">
    <source>
        <dbReference type="ARBA" id="ARBA00022694"/>
    </source>
</evidence>
<dbReference type="GO" id="GO:0042781">
    <property type="term" value="F:3'-tRNA processing endoribonuclease activity"/>
    <property type="evidence" value="ECO:0007669"/>
    <property type="project" value="UniProtKB-EC"/>
</dbReference>
<evidence type="ECO:0000256" key="1">
    <source>
        <dbReference type="ARBA" id="ARBA00000402"/>
    </source>
</evidence>
<evidence type="ECO:0000259" key="13">
    <source>
        <dbReference type="Pfam" id="PF13691"/>
    </source>
</evidence>
<dbReference type="CDD" id="cd07718">
    <property type="entry name" value="RNaseZ_ELAC1_ELAC2-C-term-like_MBL-fold"/>
    <property type="match status" value="1"/>
</dbReference>
<protein>
    <recommendedName>
        <fullName evidence="4">ribonuclease Z</fullName>
        <ecNumber evidence="4">3.1.26.11</ecNumber>
    </recommendedName>
</protein>
<organism evidence="14 15">
    <name type="scientific">Xylaria hypoxylon</name>
    <dbReference type="NCBI Taxonomy" id="37992"/>
    <lineage>
        <taxon>Eukaryota</taxon>
        <taxon>Fungi</taxon>
        <taxon>Dikarya</taxon>
        <taxon>Ascomycota</taxon>
        <taxon>Pezizomycotina</taxon>
        <taxon>Sordariomycetes</taxon>
        <taxon>Xylariomycetidae</taxon>
        <taxon>Xylariales</taxon>
        <taxon>Xylariaceae</taxon>
        <taxon>Xylaria</taxon>
    </lineage>
</organism>
<dbReference type="Pfam" id="PF13691">
    <property type="entry name" value="Lactamase_B_4"/>
    <property type="match status" value="1"/>
</dbReference>
<evidence type="ECO:0000256" key="2">
    <source>
        <dbReference type="ARBA" id="ARBA00001947"/>
    </source>
</evidence>
<name>A0A4Z0YC45_9PEZI</name>
<evidence type="ECO:0000256" key="8">
    <source>
        <dbReference type="ARBA" id="ARBA00022759"/>
    </source>
</evidence>
<evidence type="ECO:0000313" key="14">
    <source>
        <dbReference type="EMBL" id="TGJ81524.1"/>
    </source>
</evidence>
<gene>
    <name evidence="14" type="ORF">E0Z10_g7242</name>
</gene>
<dbReference type="Proteomes" id="UP000297716">
    <property type="component" value="Unassembled WGS sequence"/>
</dbReference>
<dbReference type="InterPro" id="IPR027794">
    <property type="entry name" value="tRNase_Z_dom"/>
</dbReference>
<feature type="compositionally biased region" description="Basic and acidic residues" evidence="11">
    <location>
        <begin position="138"/>
        <end position="150"/>
    </location>
</feature>
<evidence type="ECO:0000259" key="12">
    <source>
        <dbReference type="Pfam" id="PF12706"/>
    </source>
</evidence>
<dbReference type="PANTHER" id="PTHR12553:SF49">
    <property type="entry name" value="ZINC PHOSPHODIESTERASE ELAC PROTEIN 2"/>
    <property type="match status" value="1"/>
</dbReference>
<dbReference type="EMBL" id="SKBN01000164">
    <property type="protein sequence ID" value="TGJ81524.1"/>
    <property type="molecule type" value="Genomic_DNA"/>
</dbReference>
<keyword evidence="8" id="KW-0255">Endonuclease</keyword>
<sequence>MLNYIQIVTTPTADTPGTAILLHFDNQRYFFGHAAEGIQRAFFQRKLSLNKLENIFLTGPVEWRNAGGLMGLVLTLADIVTSSRDNAELNNAAKQKKKTGPTALIPRSRLKIHAGKNLSHLLATCRRFVFRKGLPLEPREIRSDPRDPRDPQGAASSEPDWKDTNINVWYMPVRSNQKDSPGASRRKRSHDEFTECATVMDSVSRDDGQKAAEAIVTQMFDSNWTADALVETTLHQAKLPAKLFVRSEKGHLQVYTGPMPDGDEAVPDIPVLVRQPWPGASVADLPRTEPSTQSMCYIVKGYDRRGKFNLQEAERLGVAKSNYRALTNMESVQGKDGNLVTPEMVLGETLAGSGFAVVDLPDISYIDALLNRSEWEDSQIMKGIYIIFWILGRDVVNDSRLQAFMQKMSSMKHIVTSADTCPNMIALESVATQAYKLRCVDSDRFPLPAHDNELSLSGTAPACPSTYEIGRVGKTVQFAPRYEHQDDKIVPFPNIEKLARASLETDALEMATQANRKICDPNFIAKVENVEANIPNRDAEIISLGTGSALPSKYRNVSATLVRVPGYGNYLFDAGENTIGQLRRVFGNELPSVLRDLKVIWISHLHADHHLGIASVIKAWHEETIKSDSSAKLLVAAHLHMIDWLREYADVEDFGFERLVPTSFSKFNPKTRLCETRVLSSEETNQFGLEKIEGCWVDHCFGALATAFTFPSGLKIAYSGDCRPSDTFVQIGRGATILIHESTFDDELQGDAIAKKHSTMSEAIDVGRRMGARRILLTHFSQRYQKIPMKEEDFEILSDFETADRAKADEVILVAFDYMRVKLGEFRKAQAFLPAIHKLLEGAEQ</sequence>
<dbReference type="GO" id="GO:0046872">
    <property type="term" value="F:metal ion binding"/>
    <property type="evidence" value="ECO:0007669"/>
    <property type="project" value="UniProtKB-KW"/>
</dbReference>
<evidence type="ECO:0000256" key="7">
    <source>
        <dbReference type="ARBA" id="ARBA00022723"/>
    </source>
</evidence>
<feature type="region of interest" description="Disordered" evidence="11">
    <location>
        <begin position="138"/>
        <end position="162"/>
    </location>
</feature>
<dbReference type="EC" id="3.1.26.11" evidence="4"/>
<evidence type="ECO:0000256" key="10">
    <source>
        <dbReference type="ARBA" id="ARBA00022833"/>
    </source>
</evidence>
<evidence type="ECO:0000256" key="3">
    <source>
        <dbReference type="ARBA" id="ARBA00007823"/>
    </source>
</evidence>
<evidence type="ECO:0000256" key="9">
    <source>
        <dbReference type="ARBA" id="ARBA00022801"/>
    </source>
</evidence>
<proteinExistence type="inferred from homology"/>
<dbReference type="GO" id="GO:0005739">
    <property type="term" value="C:mitochondrion"/>
    <property type="evidence" value="ECO:0007669"/>
    <property type="project" value="TreeGrafter"/>
</dbReference>
<keyword evidence="5" id="KW-0819">tRNA processing</keyword>
<evidence type="ECO:0000313" key="15">
    <source>
        <dbReference type="Proteomes" id="UP000297716"/>
    </source>
</evidence>
<feature type="domain" description="Metallo-beta-lactamase" evidence="12">
    <location>
        <begin position="569"/>
        <end position="780"/>
    </location>
</feature>
<comment type="caution">
    <text evidence="14">The sequence shown here is derived from an EMBL/GenBank/DDBJ whole genome shotgun (WGS) entry which is preliminary data.</text>
</comment>
<reference evidence="14 15" key="1">
    <citation type="submission" date="2019-03" db="EMBL/GenBank/DDBJ databases">
        <title>Draft genome sequence of Xylaria hypoxylon DSM 108379, a ubiquitous saprotrophic-parasitic fungi on hardwood.</title>
        <authorList>
            <person name="Buettner E."/>
            <person name="Leonhardt S."/>
            <person name="Gebauer A.M."/>
            <person name="Liers C."/>
            <person name="Hofrichter M."/>
            <person name="Kellner H."/>
        </authorList>
    </citation>
    <scope>NUCLEOTIDE SEQUENCE [LARGE SCALE GENOMIC DNA]</scope>
    <source>
        <strain evidence="14 15">DSM 108379</strain>
    </source>
</reference>
<dbReference type="SUPFAM" id="SSF56281">
    <property type="entry name" value="Metallo-hydrolase/oxidoreductase"/>
    <property type="match status" value="1"/>
</dbReference>
<comment type="cofactor">
    <cofactor evidence="2">
        <name>Zn(2+)</name>
        <dbReference type="ChEBI" id="CHEBI:29105"/>
    </cofactor>
</comment>
<dbReference type="PANTHER" id="PTHR12553">
    <property type="entry name" value="ZINC PHOSPHODIESTERASE ELAC PROTEIN 2"/>
    <property type="match status" value="1"/>
</dbReference>
<dbReference type="OrthoDB" id="527344at2759"/>
<accession>A0A4Z0YC45</accession>
<keyword evidence="15" id="KW-1185">Reference proteome</keyword>
<evidence type="ECO:0000256" key="11">
    <source>
        <dbReference type="SAM" id="MobiDB-lite"/>
    </source>
</evidence>
<dbReference type="Gene3D" id="3.60.15.10">
    <property type="entry name" value="Ribonuclease Z/Hydroxyacylglutathione hydrolase-like"/>
    <property type="match status" value="2"/>
</dbReference>
<dbReference type="Pfam" id="PF12706">
    <property type="entry name" value="Lactamase_B_2"/>
    <property type="match status" value="1"/>
</dbReference>
<keyword evidence="10" id="KW-0862">Zinc</keyword>
<dbReference type="GO" id="GO:1990180">
    <property type="term" value="P:mitochondrial tRNA 3'-end processing"/>
    <property type="evidence" value="ECO:0007669"/>
    <property type="project" value="TreeGrafter"/>
</dbReference>
<dbReference type="InterPro" id="IPR047151">
    <property type="entry name" value="RNZ2-like"/>
</dbReference>
<keyword evidence="9" id="KW-0378">Hydrolase</keyword>
<comment type="catalytic activity">
    <reaction evidence="1">
        <text>Endonucleolytic cleavage of RNA, removing extra 3' nucleotides from tRNA precursor, generating 3' termini of tRNAs. A 3'-hydroxy group is left at the tRNA terminus and a 5'-phosphoryl group is left at the trailer molecule.</text>
        <dbReference type="EC" id="3.1.26.11"/>
    </reaction>
</comment>
<dbReference type="InterPro" id="IPR001279">
    <property type="entry name" value="Metallo-B-lactamas"/>
</dbReference>
<keyword evidence="6" id="KW-0540">Nuclease</keyword>
<feature type="domain" description="tRNase Z endonuclease" evidence="13">
    <location>
        <begin position="6"/>
        <end position="68"/>
    </location>
</feature>
<dbReference type="STRING" id="37992.A0A4Z0YC45"/>
<dbReference type="AlphaFoldDB" id="A0A4Z0YC45"/>
<evidence type="ECO:0000256" key="4">
    <source>
        <dbReference type="ARBA" id="ARBA00012477"/>
    </source>
</evidence>